<sequence>MTDEPRRGLDRILHSSFLPAKIFGGRVRTSTLVLCILWVVLYTLYTYLNPAEEVVQGPVAPAVVPTREAPLQETTLPTSEIETTTEPTSETVTTTETTPEPTPQETAPTGTSQVTSTPTLPFGIPNPFPPPPTGMPPTTSSVPTTSATPPSGR</sequence>
<dbReference type="RefSeq" id="WP_112299332.1">
    <property type="nucleotide sequence ID" value="NZ_CP008947.1"/>
</dbReference>
<evidence type="ECO:0000313" key="2">
    <source>
        <dbReference type="EMBL" id="AII04628.1"/>
    </source>
</evidence>
<reference evidence="2 3" key="1">
    <citation type="submission" date="2014-07" db="EMBL/GenBank/DDBJ databases">
        <title>Genome Sequence of Rhodococcus opacus Strain R7, a Biodegrader of Mono- and Polycyclic Aromatic Hydrocarbons.</title>
        <authorList>
            <person name="Di Gennaro P."/>
            <person name="Zampolli J."/>
            <person name="Presti I."/>
            <person name="Cappelletti M."/>
            <person name="D'Ursi P."/>
            <person name="Orro A."/>
            <person name="Mezzelani A."/>
            <person name="Milanesi L."/>
        </authorList>
    </citation>
    <scope>NUCLEOTIDE SEQUENCE [LARGE SCALE GENOMIC DNA]</scope>
    <source>
        <strain evidence="2 3">R7</strain>
    </source>
</reference>
<proteinExistence type="predicted"/>
<feature type="compositionally biased region" description="Low complexity" evidence="1">
    <location>
        <begin position="136"/>
        <end position="153"/>
    </location>
</feature>
<name>A0A076EHR4_RHOOP</name>
<gene>
    <name evidence="2" type="ORF">EP51_08475</name>
</gene>
<feature type="compositionally biased region" description="Pro residues" evidence="1">
    <location>
        <begin position="124"/>
        <end position="135"/>
    </location>
</feature>
<dbReference type="EMBL" id="CP008947">
    <property type="protein sequence ID" value="AII04628.1"/>
    <property type="molecule type" value="Genomic_DNA"/>
</dbReference>
<dbReference type="eggNOG" id="ENOG50328YW">
    <property type="taxonomic scope" value="Bacteria"/>
</dbReference>
<organism evidence="2 3">
    <name type="scientific">Rhodococcus opacus</name>
    <name type="common">Nocardia opaca</name>
    <dbReference type="NCBI Taxonomy" id="37919"/>
    <lineage>
        <taxon>Bacteria</taxon>
        <taxon>Bacillati</taxon>
        <taxon>Actinomycetota</taxon>
        <taxon>Actinomycetes</taxon>
        <taxon>Mycobacteriales</taxon>
        <taxon>Nocardiaceae</taxon>
        <taxon>Rhodococcus</taxon>
    </lineage>
</organism>
<protein>
    <submittedName>
        <fullName evidence="2">Uncharacterized protein</fullName>
    </submittedName>
</protein>
<evidence type="ECO:0000256" key="1">
    <source>
        <dbReference type="SAM" id="MobiDB-lite"/>
    </source>
</evidence>
<accession>A0A076EHR4</accession>
<feature type="region of interest" description="Disordered" evidence="1">
    <location>
        <begin position="66"/>
        <end position="153"/>
    </location>
</feature>
<dbReference type="AlphaFoldDB" id="A0A076EHR4"/>
<feature type="compositionally biased region" description="Low complexity" evidence="1">
    <location>
        <begin position="73"/>
        <end position="111"/>
    </location>
</feature>
<evidence type="ECO:0000313" key="3">
    <source>
        <dbReference type="Proteomes" id="UP000028488"/>
    </source>
</evidence>
<dbReference type="Proteomes" id="UP000028488">
    <property type="component" value="Chromosome"/>
</dbReference>